<gene>
    <name evidence="2" type="ORF">CJOHNSTONI_LOCUS5352</name>
</gene>
<dbReference type="OrthoDB" id="5859931at2759"/>
<keyword evidence="3" id="KW-1185">Reference proteome</keyword>
<dbReference type="Proteomes" id="UP000746747">
    <property type="component" value="Unassembled WGS sequence"/>
</dbReference>
<evidence type="ECO:0000313" key="2">
    <source>
        <dbReference type="EMBL" id="CAG9535305.1"/>
    </source>
</evidence>
<name>A0A8J2MNQ2_9BILA</name>
<comment type="caution">
    <text evidence="2">The sequence shown here is derived from an EMBL/GenBank/DDBJ whole genome shotgun (WGS) entry which is preliminary data.</text>
</comment>
<feature type="region of interest" description="Disordered" evidence="1">
    <location>
        <begin position="250"/>
        <end position="280"/>
    </location>
</feature>
<evidence type="ECO:0000256" key="1">
    <source>
        <dbReference type="SAM" id="MobiDB-lite"/>
    </source>
</evidence>
<sequence length="372" mass="40573">MTQVQEEQIEMNQSYDDSDLKNEEIVPNWNDNSIPVVDKGLSEQHSEISYEQQQHGILGTTVSSVLSSLPTGNMTIISDNVDDESDEFYDASSDFNDVPLASTTGSTLFDTANIISSTIASQNDSRDKVILNGSLLEAVSECIEPSADSIAKSVSLPGSNGSRYEARQIRQINTARVRPMIPQNVLYNIFFFQISQRSSLLDKSKSPYGLAKSHSPSTQPDLKDIKSIVERQEAELRQELNRLKSSVQGEIASKTLPSGTRKSEVHSARSGMTPLTSSRSIEFNPNGAKLSIVAGPSPIFHASRLPTPVRKSLGRSLIPTPRASVLSRSAIRALAGGSTPSLVLSSQHIYDDTRSECGGISHNEQQWADECF</sequence>
<dbReference type="EMBL" id="CAKAEH010001368">
    <property type="protein sequence ID" value="CAG9535305.1"/>
    <property type="molecule type" value="Genomic_DNA"/>
</dbReference>
<evidence type="ECO:0000313" key="3">
    <source>
        <dbReference type="Proteomes" id="UP000746747"/>
    </source>
</evidence>
<organism evidence="2 3">
    <name type="scientific">Cercopithifilaria johnstoni</name>
    <dbReference type="NCBI Taxonomy" id="2874296"/>
    <lineage>
        <taxon>Eukaryota</taxon>
        <taxon>Metazoa</taxon>
        <taxon>Ecdysozoa</taxon>
        <taxon>Nematoda</taxon>
        <taxon>Chromadorea</taxon>
        <taxon>Rhabditida</taxon>
        <taxon>Spirurina</taxon>
        <taxon>Spiruromorpha</taxon>
        <taxon>Filarioidea</taxon>
        <taxon>Onchocercidae</taxon>
        <taxon>Cercopithifilaria</taxon>
    </lineage>
</organism>
<proteinExistence type="predicted"/>
<accession>A0A8J2MNQ2</accession>
<feature type="region of interest" description="Disordered" evidence="1">
    <location>
        <begin position="1"/>
        <end position="20"/>
    </location>
</feature>
<feature type="compositionally biased region" description="Polar residues" evidence="1">
    <location>
        <begin position="1"/>
        <end position="15"/>
    </location>
</feature>
<protein>
    <submittedName>
        <fullName evidence="2">Uncharacterized protein</fullName>
    </submittedName>
</protein>
<reference evidence="2" key="1">
    <citation type="submission" date="2021-09" db="EMBL/GenBank/DDBJ databases">
        <authorList>
            <consortium name="Pathogen Informatics"/>
        </authorList>
    </citation>
    <scope>NUCLEOTIDE SEQUENCE</scope>
</reference>
<dbReference type="AlphaFoldDB" id="A0A8J2MNQ2"/>